<evidence type="ECO:0000313" key="3">
    <source>
        <dbReference type="EMBL" id="KPL81915.1"/>
    </source>
</evidence>
<name>A0A0P6XRI7_9CHLR</name>
<dbReference type="InterPro" id="IPR027417">
    <property type="entry name" value="P-loop_NTPase"/>
</dbReference>
<feature type="region of interest" description="Disordered" evidence="1">
    <location>
        <begin position="86"/>
        <end position="111"/>
    </location>
</feature>
<dbReference type="RefSeq" id="WP_054536263.1">
    <property type="nucleotide sequence ID" value="NZ_LGKP01000032.1"/>
</dbReference>
<reference evidence="3 4" key="1">
    <citation type="submission" date="2015-07" db="EMBL/GenBank/DDBJ databases">
        <title>Whole genome sequence of Herpetosiphon geysericola DSM 7119.</title>
        <authorList>
            <person name="Hemp J."/>
            <person name="Ward L.M."/>
            <person name="Pace L.A."/>
            <person name="Fischer W.W."/>
        </authorList>
    </citation>
    <scope>NUCLEOTIDE SEQUENCE [LARGE SCALE GENOMIC DNA]</scope>
    <source>
        <strain evidence="3 4">DSM 7119</strain>
    </source>
</reference>
<accession>A0A0P6XRI7</accession>
<dbReference type="GO" id="GO:0005524">
    <property type="term" value="F:ATP binding"/>
    <property type="evidence" value="ECO:0007669"/>
    <property type="project" value="InterPro"/>
</dbReference>
<evidence type="ECO:0000256" key="1">
    <source>
        <dbReference type="SAM" id="MobiDB-lite"/>
    </source>
</evidence>
<dbReference type="AlphaFoldDB" id="A0A0P6XRI7"/>
<evidence type="ECO:0000313" key="4">
    <source>
        <dbReference type="Proteomes" id="UP000050277"/>
    </source>
</evidence>
<proteinExistence type="predicted"/>
<evidence type="ECO:0000259" key="2">
    <source>
        <dbReference type="Pfam" id="PF00005"/>
    </source>
</evidence>
<feature type="compositionally biased region" description="Basic and acidic residues" evidence="1">
    <location>
        <begin position="90"/>
        <end position="104"/>
    </location>
</feature>
<dbReference type="Gene3D" id="3.40.50.300">
    <property type="entry name" value="P-loop containing nucleotide triphosphate hydrolases"/>
    <property type="match status" value="1"/>
</dbReference>
<dbReference type="Proteomes" id="UP000050277">
    <property type="component" value="Unassembled WGS sequence"/>
</dbReference>
<keyword evidence="4" id="KW-1185">Reference proteome</keyword>
<sequence length="111" mass="12058">MAEGKIFGLLGANGSSKSSLIRLITTLLIADSGQIPVLALLCATTRKQSNAYWFSIEATIFKHLSALETLMDAVFMPLTGRPVADEDFIDKDSNSMEQNHDHTTEQSIEGA</sequence>
<dbReference type="STRING" id="70996.SE18_20145"/>
<comment type="caution">
    <text evidence="3">The sequence shown here is derived from an EMBL/GenBank/DDBJ whole genome shotgun (WGS) entry which is preliminary data.</text>
</comment>
<dbReference type="EMBL" id="LGKP01000032">
    <property type="protein sequence ID" value="KPL81915.1"/>
    <property type="molecule type" value="Genomic_DNA"/>
</dbReference>
<gene>
    <name evidence="3" type="ORF">SE18_20145</name>
</gene>
<protein>
    <recommendedName>
        <fullName evidence="2">ABC transporter domain-containing protein</fullName>
    </recommendedName>
</protein>
<organism evidence="3 4">
    <name type="scientific">Herpetosiphon geysericola</name>
    <dbReference type="NCBI Taxonomy" id="70996"/>
    <lineage>
        <taxon>Bacteria</taxon>
        <taxon>Bacillati</taxon>
        <taxon>Chloroflexota</taxon>
        <taxon>Chloroflexia</taxon>
        <taxon>Herpetosiphonales</taxon>
        <taxon>Herpetosiphonaceae</taxon>
        <taxon>Herpetosiphon</taxon>
    </lineage>
</organism>
<dbReference type="SUPFAM" id="SSF52540">
    <property type="entry name" value="P-loop containing nucleoside triphosphate hydrolases"/>
    <property type="match status" value="1"/>
</dbReference>
<dbReference type="InterPro" id="IPR003439">
    <property type="entry name" value="ABC_transporter-like_ATP-bd"/>
</dbReference>
<dbReference type="GO" id="GO:0016887">
    <property type="term" value="F:ATP hydrolysis activity"/>
    <property type="evidence" value="ECO:0007669"/>
    <property type="project" value="InterPro"/>
</dbReference>
<dbReference type="Pfam" id="PF00005">
    <property type="entry name" value="ABC_tran"/>
    <property type="match status" value="1"/>
</dbReference>
<feature type="domain" description="ABC transporter" evidence="2">
    <location>
        <begin position="2"/>
        <end position="101"/>
    </location>
</feature>